<comment type="function">
    <text evidence="16">RNA helicase.</text>
</comment>
<evidence type="ECO:0000313" key="21">
    <source>
        <dbReference type="EMBL" id="RTG81228.1"/>
    </source>
</evidence>
<dbReference type="UniPathway" id="UPA00196"/>
<evidence type="ECO:0000313" key="22">
    <source>
        <dbReference type="Proteomes" id="UP000290809"/>
    </source>
</evidence>
<evidence type="ECO:0000256" key="16">
    <source>
        <dbReference type="RuleBase" id="RU365068"/>
    </source>
</evidence>
<feature type="compositionally biased region" description="Polar residues" evidence="18">
    <location>
        <begin position="490"/>
        <end position="507"/>
    </location>
</feature>
<keyword evidence="9" id="KW-0256">Endoplasmic reticulum</keyword>
<keyword evidence="13" id="KW-0472">Membrane</keyword>
<reference evidence="21 22" key="1">
    <citation type="journal article" date="2019" name="PLoS Pathog.">
        <title>Genome sequence of the bovine parasite Schistosoma bovis Tanzania.</title>
        <authorList>
            <person name="Oey H."/>
            <person name="Zakrzewski M."/>
            <person name="Gobert G."/>
            <person name="Gravermann K."/>
            <person name="Stoye J."/>
            <person name="Jones M."/>
            <person name="Mcmanus D."/>
            <person name="Krause L."/>
        </authorList>
    </citation>
    <scope>NUCLEOTIDE SEQUENCE [LARGE SCALE GENOMIC DNA]</scope>
    <source>
        <strain evidence="21 22">TAN1997</strain>
    </source>
</reference>
<dbReference type="Pfam" id="PF08320">
    <property type="entry name" value="PIG-X"/>
    <property type="match status" value="1"/>
</dbReference>
<dbReference type="CDD" id="cd18787">
    <property type="entry name" value="SF2_C_DEAD"/>
    <property type="match status" value="1"/>
</dbReference>
<dbReference type="Proteomes" id="UP000290809">
    <property type="component" value="Unassembled WGS sequence"/>
</dbReference>
<comment type="caution">
    <text evidence="21">The sequence shown here is derived from an EMBL/GenBank/DDBJ whole genome shotgun (WGS) entry which is preliminary data.</text>
</comment>
<dbReference type="InterPro" id="IPR011545">
    <property type="entry name" value="DEAD/DEAH_box_helicase_dom"/>
</dbReference>
<name>A0A430Q0V5_SCHBO</name>
<evidence type="ECO:0000256" key="18">
    <source>
        <dbReference type="SAM" id="MobiDB-lite"/>
    </source>
</evidence>
<dbReference type="InterPro" id="IPR027417">
    <property type="entry name" value="P-loop_NTPase"/>
</dbReference>
<evidence type="ECO:0000256" key="7">
    <source>
        <dbReference type="ARBA" id="ARBA00022801"/>
    </source>
</evidence>
<dbReference type="GO" id="GO:0003724">
    <property type="term" value="F:RNA helicase activity"/>
    <property type="evidence" value="ECO:0007669"/>
    <property type="project" value="UniProtKB-EC"/>
</dbReference>
<evidence type="ECO:0000256" key="10">
    <source>
        <dbReference type="ARBA" id="ARBA00022840"/>
    </source>
</evidence>
<dbReference type="SUPFAM" id="SSF52540">
    <property type="entry name" value="P-loop containing nucleoside triphosphate hydrolases"/>
    <property type="match status" value="2"/>
</dbReference>
<keyword evidence="8 15" id="KW-0347">Helicase</keyword>
<evidence type="ECO:0000256" key="5">
    <source>
        <dbReference type="ARBA" id="ARBA00022692"/>
    </source>
</evidence>
<dbReference type="GO" id="GO:0006506">
    <property type="term" value="P:GPI anchor biosynthetic process"/>
    <property type="evidence" value="ECO:0007669"/>
    <property type="project" value="UniProtKB-UniPathway"/>
</dbReference>
<dbReference type="GO" id="GO:0016787">
    <property type="term" value="F:hydrolase activity"/>
    <property type="evidence" value="ECO:0007669"/>
    <property type="project" value="UniProtKB-KW"/>
</dbReference>
<dbReference type="PANTHER" id="PTHR24031">
    <property type="entry name" value="RNA HELICASE"/>
    <property type="match status" value="1"/>
</dbReference>
<comment type="catalytic activity">
    <reaction evidence="16">
        <text>ATP + H2O = ADP + phosphate + H(+)</text>
        <dbReference type="Rhea" id="RHEA:13065"/>
        <dbReference type="ChEBI" id="CHEBI:15377"/>
        <dbReference type="ChEBI" id="CHEBI:15378"/>
        <dbReference type="ChEBI" id="CHEBI:30616"/>
        <dbReference type="ChEBI" id="CHEBI:43474"/>
        <dbReference type="ChEBI" id="CHEBI:456216"/>
        <dbReference type="EC" id="3.6.4.13"/>
    </reaction>
</comment>
<gene>
    <name evidence="21" type="ORF">DC041_0000014</name>
</gene>
<keyword evidence="14" id="KW-0325">Glycoprotein</keyword>
<dbReference type="AlphaFoldDB" id="A0A430Q0V5"/>
<accession>A0A430Q0V5</accession>
<keyword evidence="12" id="KW-1133">Transmembrane helix</keyword>
<dbReference type="GO" id="GO:0005524">
    <property type="term" value="F:ATP binding"/>
    <property type="evidence" value="ECO:0007669"/>
    <property type="project" value="UniProtKB-UniRule"/>
</dbReference>
<feature type="domain" description="Helicase C-terminal" evidence="20">
    <location>
        <begin position="298"/>
        <end position="462"/>
    </location>
</feature>
<feature type="non-terminal residue" evidence="21">
    <location>
        <position position="769"/>
    </location>
</feature>
<keyword evidence="22" id="KW-1185">Reference proteome</keyword>
<dbReference type="InterPro" id="IPR000629">
    <property type="entry name" value="RNA-helicase_DEAD-box_CS"/>
</dbReference>
<keyword evidence="10 15" id="KW-0067">ATP-binding</keyword>
<dbReference type="Pfam" id="PF00270">
    <property type="entry name" value="DEAD"/>
    <property type="match status" value="1"/>
</dbReference>
<dbReference type="Gene3D" id="3.40.50.300">
    <property type="entry name" value="P-loop containing nucleotide triphosphate hydrolases"/>
    <property type="match status" value="2"/>
</dbReference>
<evidence type="ECO:0000259" key="20">
    <source>
        <dbReference type="PROSITE" id="PS51194"/>
    </source>
</evidence>
<dbReference type="InterPro" id="IPR014001">
    <property type="entry name" value="Helicase_ATP-bd"/>
</dbReference>
<protein>
    <recommendedName>
        <fullName evidence="16">ATP-dependent RNA helicase</fullName>
        <ecNumber evidence="16">3.6.4.13</ecNumber>
    </recommendedName>
</protein>
<evidence type="ECO:0000256" key="17">
    <source>
        <dbReference type="SAM" id="Coils"/>
    </source>
</evidence>
<evidence type="ECO:0000256" key="1">
    <source>
        <dbReference type="ARBA" id="ARBA00004389"/>
    </source>
</evidence>
<evidence type="ECO:0000256" key="13">
    <source>
        <dbReference type="ARBA" id="ARBA00023136"/>
    </source>
</evidence>
<sequence>MNRDTETKDSVIGGFTVINEKTKSKVQNVQEVLPFWITNPELFSSDLKQSLSVNEVAKLGQFLRLRLSEIGITHFFPVQSAVIPYMLDCYVTSKHRPLCRPRDICICAPTGSGKTLAYAVPIIQLFLNRVHKFIRALVIVPVRDLAVQVYKTFSQLVNGTDIQVGVLAGIKSFSKEQEDIINLTDESYSAKVDIVIATPGRLVDHLYNTPGFSMERLRILVIDEADRVIVEEKQNWYHTLEDVLYYYTSSISQNSWSNVSVRKRSRPIPTVGYHYDRSVDITLQKILVSATLTHDPEPLKQFNLHFPILFTSNRIHHNKNTLDAVLNDHENAETNSSEIKKQVKNDENREISNVISQLKSSENHTTTGVGQFLIPESLEILVCTDSMARGIDINDVECVVSYDVPPSIKIYIHRIGRTARAGKKGTAYSLLSTNQFYHFKKDLKRAGRKKIKQLQFHQSKWSHFNAEYQVALRNYEMNMKISEKKCPNDLSKQVNNNKNVSEESMQNIKKPKSKRKKNLKRAGRKKIKQLQFHQSKWSHFNAEYQVALRNYEMNMKISEKKCPNDLSKQVNNNKNVSEESMQNIKKPKSKRKKISILSFAYADITTTTTTANTTTITLNNSVNTIQPYFSCNITQRGFHLRLHCDFHDFSISLLEHCQLHVHLPSGFFIDPYELTSSQPNLKFSISQSEIQPKLHDTIKQFVNWFTYYKLEKKNTDHSDESKQLIIQNNLVDIEAPEWLAKPLTFKFNINQLGINQSISYLDLPIHLRY</sequence>
<evidence type="ECO:0000256" key="6">
    <source>
        <dbReference type="ARBA" id="ARBA00022741"/>
    </source>
</evidence>
<evidence type="ECO:0000256" key="4">
    <source>
        <dbReference type="ARBA" id="ARBA00022502"/>
    </source>
</evidence>
<comment type="similarity">
    <text evidence="15">Belongs to the DEAD box helicase family.</text>
</comment>
<comment type="subcellular location">
    <subcellularLocation>
        <location evidence="1">Endoplasmic reticulum membrane</location>
        <topology evidence="1">Single-pass membrane protein</topology>
    </subcellularLocation>
</comment>
<keyword evidence="11 16" id="KW-0694">RNA-binding</keyword>
<evidence type="ECO:0000256" key="2">
    <source>
        <dbReference type="ARBA" id="ARBA00004687"/>
    </source>
</evidence>
<keyword evidence="6 15" id="KW-0547">Nucleotide-binding</keyword>
<organism evidence="21 22">
    <name type="scientific">Schistosoma bovis</name>
    <name type="common">Blood fluke</name>
    <dbReference type="NCBI Taxonomy" id="6184"/>
    <lineage>
        <taxon>Eukaryota</taxon>
        <taxon>Metazoa</taxon>
        <taxon>Spiralia</taxon>
        <taxon>Lophotrochozoa</taxon>
        <taxon>Platyhelminthes</taxon>
        <taxon>Trematoda</taxon>
        <taxon>Digenea</taxon>
        <taxon>Strigeidida</taxon>
        <taxon>Schistosomatoidea</taxon>
        <taxon>Schistosomatidae</taxon>
        <taxon>Schistosoma</taxon>
    </lineage>
</organism>
<dbReference type="EMBL" id="QMKO01003515">
    <property type="protein sequence ID" value="RTG81228.1"/>
    <property type="molecule type" value="Genomic_DNA"/>
</dbReference>
<dbReference type="Pfam" id="PF00271">
    <property type="entry name" value="Helicase_C"/>
    <property type="match status" value="1"/>
</dbReference>
<comment type="similarity">
    <text evidence="3">Belongs to the PIGX family.</text>
</comment>
<dbReference type="EC" id="3.6.4.13" evidence="16"/>
<keyword evidence="17" id="KW-0175">Coiled coil</keyword>
<dbReference type="SMART" id="SM00490">
    <property type="entry name" value="HELICc"/>
    <property type="match status" value="1"/>
</dbReference>
<evidence type="ECO:0000256" key="12">
    <source>
        <dbReference type="ARBA" id="ARBA00022989"/>
    </source>
</evidence>
<evidence type="ECO:0000256" key="11">
    <source>
        <dbReference type="ARBA" id="ARBA00022884"/>
    </source>
</evidence>
<dbReference type="InterPro" id="IPR013233">
    <property type="entry name" value="PIG-X/PBN1"/>
</dbReference>
<keyword evidence="4" id="KW-0337">GPI-anchor biosynthesis</keyword>
<dbReference type="PROSITE" id="PS00039">
    <property type="entry name" value="DEAD_ATP_HELICASE"/>
    <property type="match status" value="1"/>
</dbReference>
<dbReference type="InterPro" id="IPR001650">
    <property type="entry name" value="Helicase_C-like"/>
</dbReference>
<dbReference type="SMART" id="SM00487">
    <property type="entry name" value="DEXDc"/>
    <property type="match status" value="1"/>
</dbReference>
<comment type="domain">
    <text evidence="16">The Q motif is unique to and characteristic of the DEAD box family of RNA helicases and controls ATP binding and hydrolysis.</text>
</comment>
<evidence type="ECO:0000256" key="9">
    <source>
        <dbReference type="ARBA" id="ARBA00022824"/>
    </source>
</evidence>
<evidence type="ECO:0000256" key="8">
    <source>
        <dbReference type="ARBA" id="ARBA00022806"/>
    </source>
</evidence>
<feature type="coiled-coil region" evidence="17">
    <location>
        <begin position="322"/>
        <end position="349"/>
    </location>
</feature>
<dbReference type="PROSITE" id="PS51194">
    <property type="entry name" value="HELICASE_CTER"/>
    <property type="match status" value="1"/>
</dbReference>
<feature type="region of interest" description="Disordered" evidence="18">
    <location>
        <begin position="486"/>
        <end position="525"/>
    </location>
</feature>
<keyword evidence="5" id="KW-0812">Transmembrane</keyword>
<evidence type="ECO:0000256" key="3">
    <source>
        <dbReference type="ARBA" id="ARBA00010345"/>
    </source>
</evidence>
<dbReference type="CDD" id="cd17956">
    <property type="entry name" value="DEADc_DDX51"/>
    <property type="match status" value="1"/>
</dbReference>
<comment type="pathway">
    <text evidence="2">Glycolipid biosynthesis; glycosylphosphatidylinositol-anchor biosynthesis.</text>
</comment>
<dbReference type="STRING" id="6184.A0A430Q0V5"/>
<dbReference type="PROSITE" id="PS51192">
    <property type="entry name" value="HELICASE_ATP_BIND_1"/>
    <property type="match status" value="1"/>
</dbReference>
<evidence type="ECO:0000259" key="19">
    <source>
        <dbReference type="PROSITE" id="PS51192"/>
    </source>
</evidence>
<evidence type="ECO:0000256" key="15">
    <source>
        <dbReference type="RuleBase" id="RU000492"/>
    </source>
</evidence>
<proteinExistence type="inferred from homology"/>
<dbReference type="GO" id="GO:0003723">
    <property type="term" value="F:RNA binding"/>
    <property type="evidence" value="ECO:0007669"/>
    <property type="project" value="UniProtKB-UniRule"/>
</dbReference>
<keyword evidence="7 15" id="KW-0378">Hydrolase</keyword>
<feature type="compositionally biased region" description="Basic residues" evidence="18">
    <location>
        <begin position="509"/>
        <end position="525"/>
    </location>
</feature>
<dbReference type="GO" id="GO:0005789">
    <property type="term" value="C:endoplasmic reticulum membrane"/>
    <property type="evidence" value="ECO:0007669"/>
    <property type="project" value="UniProtKB-SubCell"/>
</dbReference>
<evidence type="ECO:0000256" key="14">
    <source>
        <dbReference type="ARBA" id="ARBA00023180"/>
    </source>
</evidence>
<feature type="domain" description="Helicase ATP-binding" evidence="19">
    <location>
        <begin position="95"/>
        <end position="310"/>
    </location>
</feature>